<feature type="compositionally biased region" description="Basic and acidic residues" evidence="1">
    <location>
        <begin position="349"/>
        <end position="378"/>
    </location>
</feature>
<dbReference type="WBParaSite" id="HPBE_0001483601-mRNA-1">
    <property type="protein sequence ID" value="HPBE_0001483601-mRNA-1"/>
    <property type="gene ID" value="HPBE_0001483601"/>
</dbReference>
<dbReference type="AlphaFoldDB" id="A0A3P8AVJ5"/>
<feature type="region of interest" description="Disordered" evidence="1">
    <location>
        <begin position="299"/>
        <end position="380"/>
    </location>
</feature>
<dbReference type="EMBL" id="UZAH01028561">
    <property type="protein sequence ID" value="VDP00958.1"/>
    <property type="molecule type" value="Genomic_DNA"/>
</dbReference>
<keyword evidence="3" id="KW-1185">Reference proteome</keyword>
<evidence type="ECO:0000313" key="4">
    <source>
        <dbReference type="WBParaSite" id="HPBE_0001483601-mRNA-1"/>
    </source>
</evidence>
<name>A0A3P8AVJ5_HELPZ</name>
<feature type="compositionally biased region" description="Basic and acidic residues" evidence="1">
    <location>
        <begin position="64"/>
        <end position="91"/>
    </location>
</feature>
<evidence type="ECO:0000313" key="3">
    <source>
        <dbReference type="Proteomes" id="UP000050761"/>
    </source>
</evidence>
<reference evidence="2 3" key="1">
    <citation type="submission" date="2018-11" db="EMBL/GenBank/DDBJ databases">
        <authorList>
            <consortium name="Pathogen Informatics"/>
        </authorList>
    </citation>
    <scope>NUCLEOTIDE SEQUENCE [LARGE SCALE GENOMIC DNA]</scope>
</reference>
<dbReference type="Proteomes" id="UP000050761">
    <property type="component" value="Unassembled WGS sequence"/>
</dbReference>
<accession>A0A3P8AVJ5</accession>
<reference evidence="4" key="2">
    <citation type="submission" date="2019-09" db="UniProtKB">
        <authorList>
            <consortium name="WormBaseParasite"/>
        </authorList>
    </citation>
    <scope>IDENTIFICATION</scope>
</reference>
<feature type="compositionally biased region" description="Polar residues" evidence="1">
    <location>
        <begin position="220"/>
        <end position="233"/>
    </location>
</feature>
<gene>
    <name evidence="2" type="ORF">HPBE_LOCUS14837</name>
</gene>
<organism evidence="2">
    <name type="scientific">Heligmosomoides polygyrus</name>
    <name type="common">Parasitic roundworm</name>
    <dbReference type="NCBI Taxonomy" id="6339"/>
    <lineage>
        <taxon>Eukaryota</taxon>
        <taxon>Metazoa</taxon>
        <taxon>Ecdysozoa</taxon>
        <taxon>Nematoda</taxon>
        <taxon>Chromadorea</taxon>
        <taxon>Rhabditida</taxon>
        <taxon>Rhabditina</taxon>
        <taxon>Rhabditomorpha</taxon>
        <taxon>Strongyloidea</taxon>
        <taxon>Heligmosomidae</taxon>
        <taxon>Heligmosomoides</taxon>
    </lineage>
</organism>
<feature type="region of interest" description="Disordered" evidence="1">
    <location>
        <begin position="135"/>
        <end position="266"/>
    </location>
</feature>
<feature type="compositionally biased region" description="Low complexity" evidence="1">
    <location>
        <begin position="234"/>
        <end position="256"/>
    </location>
</feature>
<proteinExistence type="predicted"/>
<protein>
    <submittedName>
        <fullName evidence="4">UDENN domain-containing protein</fullName>
    </submittedName>
</protein>
<feature type="region of interest" description="Disordered" evidence="1">
    <location>
        <begin position="21"/>
        <end position="122"/>
    </location>
</feature>
<evidence type="ECO:0000313" key="2">
    <source>
        <dbReference type="EMBL" id="VDP00958.1"/>
    </source>
</evidence>
<feature type="compositionally biased region" description="Basic and acidic residues" evidence="1">
    <location>
        <begin position="135"/>
        <end position="144"/>
    </location>
</feature>
<evidence type="ECO:0000256" key="1">
    <source>
        <dbReference type="SAM" id="MobiDB-lite"/>
    </source>
</evidence>
<feature type="compositionally biased region" description="Basic and acidic residues" evidence="1">
    <location>
        <begin position="174"/>
        <end position="188"/>
    </location>
</feature>
<dbReference type="OrthoDB" id="5877857at2759"/>
<feature type="compositionally biased region" description="Polar residues" evidence="1">
    <location>
        <begin position="54"/>
        <end position="63"/>
    </location>
</feature>
<feature type="compositionally biased region" description="Basic and acidic residues" evidence="1">
    <location>
        <begin position="36"/>
        <end position="53"/>
    </location>
</feature>
<sequence length="505" mass="55365">MEEFDLASAPAAYQTYAVTSCVRKQSQNEDDLAGNARKEQEQSGKVKRSETESGRSQNRSSATKSEKTEQAANRREAVLAQRHDKPEEAVTAREIPPGYPMGSKAQLRAAKHTAVAPRTDTAGKGKEIYDIFQQRHDKPEEAVTAREIPPGYPMGSKAKPRAAKQTEVAPRTDAAGKQRHDKPEEAVTAREIPPGYPMGSKAAVAPRTEAAGKVAAKVSPSPQHKTVSRASSPARQTRQATRSAASSEAATRTQTTNSNRLLSDPIVTPCTDQFPTEEWEGQWIAPAVIFVHDNVTGKAEAPSGTHTSTKLLVSDPIVTPRTDEYPTPPKEELEEQAAPKPPKEAVVPSKEKLSKQRQPMSKEKRSREKFHLSKERQARASVENRQMLVLATDSGYNSPCAGLEPSFSSDSSFFGCRSPFGLSSTKRKLCFDSSDSTHESSAIAGSLIPGRSVNPRSREIARRLLRLCDSFNEEFDTVSRGMNESSIEEEPAWFSTTLRYLSSWL</sequence>